<dbReference type="RefSeq" id="WP_031961480.1">
    <property type="nucleotide sequence ID" value="NZ_JMOA01000039.1"/>
</dbReference>
<organism evidence="1 2">
    <name type="scientific">Acinetobacter baumannii 1499986</name>
    <dbReference type="NCBI Taxonomy" id="1310673"/>
    <lineage>
        <taxon>Bacteria</taxon>
        <taxon>Pseudomonadati</taxon>
        <taxon>Pseudomonadota</taxon>
        <taxon>Gammaproteobacteria</taxon>
        <taxon>Moraxellales</taxon>
        <taxon>Moraxellaceae</taxon>
        <taxon>Acinetobacter</taxon>
        <taxon>Acinetobacter calcoaceticus/baumannii complex</taxon>
    </lineage>
</organism>
<protein>
    <recommendedName>
        <fullName evidence="3">KAP family P-loop domain protein</fullName>
    </recommendedName>
</protein>
<name>A0A837ABD0_ACIBA</name>
<dbReference type="AlphaFoldDB" id="A0A837ABD0"/>
<dbReference type="Gene3D" id="3.40.50.300">
    <property type="entry name" value="P-loop containing nucleotide triphosphate hydrolases"/>
    <property type="match status" value="1"/>
</dbReference>
<evidence type="ECO:0008006" key="3">
    <source>
        <dbReference type="Google" id="ProtNLM"/>
    </source>
</evidence>
<comment type="caution">
    <text evidence="1">The sequence shown here is derived from an EMBL/GenBank/DDBJ whole genome shotgun (WGS) entry which is preliminary data.</text>
</comment>
<evidence type="ECO:0000313" key="2">
    <source>
        <dbReference type="Proteomes" id="UP000027309"/>
    </source>
</evidence>
<dbReference type="EMBL" id="JMOA01000039">
    <property type="protein sequence ID" value="KCY00695.1"/>
    <property type="molecule type" value="Genomic_DNA"/>
</dbReference>
<dbReference type="InterPro" id="IPR027417">
    <property type="entry name" value="P-loop_NTPase"/>
</dbReference>
<dbReference type="Proteomes" id="UP000027309">
    <property type="component" value="Unassembled WGS sequence"/>
</dbReference>
<sequence length="568" mass="67870">MNVLDKEKRLKELLENNIKNEKIGAVIAITGSWGIGKTFFWRNFLDKQLSDERVYKKDNVFNRKYAYVSLFGLESLSDLKTQIYSNIESYHSSIEIPKWIKSLPSIFKDTRITQLGINAPVKLIDSLMFAQVKDAIICFDDFERMSNKLDIKDVMGLANYLKLEKNCQIILILDEDKTEAENKNKYGDYKEKLVDETIILNSVEPLIRENTKGIDEKLINLMIDFSEKLEIHNFRFFQKVIKLFRHFLTELTKDIAYSTKEIILIRILQGYLIQDFPNFEYSWDDCKYVTEKEREAWSPIKKKIYGKLQNISYSFNREDEWLIEFKKWFEQRDVINFSELSKLANSELISEENQNVRNKIWRIFEKRHNLELNEKDLEYIASLEPKYLGIEGFRNSAFMYEILRKYLPIEEKAEKFKAGIISYIHSDLTRAIAQANKERQLWGYESNIFYEYIDDLAKDYVEEKTLSNIASYFLKWGNFESENDKDLLRKFSFDEWFKYLTEEIYKEPFFIEGDDSLIQYLKRLYLITREDDSIDSIIIRVLQKIGQESEFNKRYMQDIIENHLMTKT</sequence>
<proteinExistence type="predicted"/>
<evidence type="ECO:0000313" key="1">
    <source>
        <dbReference type="EMBL" id="KCY00695.1"/>
    </source>
</evidence>
<accession>A0A837ABD0</accession>
<reference evidence="1 2" key="1">
    <citation type="submission" date="2014-04" db="EMBL/GenBank/DDBJ databases">
        <title>Comparative genomics and transcriptomics to identify genetic mechanisms underlying the emergence of carbapenem resistant Acinetobacter baumannii (CRAb).</title>
        <authorList>
            <person name="Harris A.D."/>
            <person name="Johnson K.J."/>
            <person name="George J."/>
            <person name="Nadendla S."/>
            <person name="Daugherty S.C."/>
            <person name="Parankush S."/>
            <person name="Sadzewicz L."/>
            <person name="Tallon L."/>
            <person name="Sengamalay N."/>
            <person name="Hazen T.H."/>
            <person name="Rasko D.A."/>
        </authorList>
    </citation>
    <scope>NUCLEOTIDE SEQUENCE [LARGE SCALE GENOMIC DNA]</scope>
    <source>
        <strain evidence="1 2">1499986</strain>
    </source>
</reference>
<gene>
    <name evidence="1" type="ORF">J572_2780</name>
</gene>